<reference evidence="2" key="1">
    <citation type="submission" date="2021-01" db="EMBL/GenBank/DDBJ databases">
        <authorList>
            <person name="Corre E."/>
            <person name="Pelletier E."/>
            <person name="Niang G."/>
            <person name="Scheremetjew M."/>
            <person name="Finn R."/>
            <person name="Kale V."/>
            <person name="Holt S."/>
            <person name="Cochrane G."/>
            <person name="Meng A."/>
            <person name="Brown T."/>
            <person name="Cohen L."/>
        </authorList>
    </citation>
    <scope>NUCLEOTIDE SEQUENCE</scope>
    <source>
        <strain evidence="2">CCMP2877</strain>
    </source>
</reference>
<dbReference type="EMBL" id="HBGJ01033489">
    <property type="protein sequence ID" value="CAD9262824.1"/>
    <property type="molecule type" value="Transcribed_RNA"/>
</dbReference>
<sequence>MDASALGASLLYGNSSGSDDAGTTDTEPDPLRVSPNPNLSASPGVKPGPAEQLLDDLEGLEGRILQQLNVLPTPLPEPAESDSDRSGAAPRDTTAQLLQALARS</sequence>
<protein>
    <submittedName>
        <fullName evidence="2">Uncharacterized protein</fullName>
    </submittedName>
</protein>
<evidence type="ECO:0000256" key="1">
    <source>
        <dbReference type="SAM" id="MobiDB-lite"/>
    </source>
</evidence>
<feature type="region of interest" description="Disordered" evidence="1">
    <location>
        <begin position="1"/>
        <end position="52"/>
    </location>
</feature>
<dbReference type="AlphaFoldDB" id="A0A7S1UB72"/>
<accession>A0A7S1UB72</accession>
<proteinExistence type="predicted"/>
<feature type="compositionally biased region" description="Polar residues" evidence="1">
    <location>
        <begin position="12"/>
        <end position="25"/>
    </location>
</feature>
<name>A0A7S1UB72_9STRA</name>
<organism evidence="2">
    <name type="scientific">Phaeomonas parva</name>
    <dbReference type="NCBI Taxonomy" id="124430"/>
    <lineage>
        <taxon>Eukaryota</taxon>
        <taxon>Sar</taxon>
        <taxon>Stramenopiles</taxon>
        <taxon>Ochrophyta</taxon>
        <taxon>Pinguiophyceae</taxon>
        <taxon>Pinguiochrysidales</taxon>
        <taxon>Pinguiochrysidaceae</taxon>
        <taxon>Phaeomonas</taxon>
    </lineage>
</organism>
<feature type="region of interest" description="Disordered" evidence="1">
    <location>
        <begin position="71"/>
        <end position="94"/>
    </location>
</feature>
<gene>
    <name evidence="2" type="ORF">PPAR1163_LOCUS21207</name>
</gene>
<evidence type="ECO:0000313" key="2">
    <source>
        <dbReference type="EMBL" id="CAD9262824.1"/>
    </source>
</evidence>